<feature type="compositionally biased region" description="Low complexity" evidence="6">
    <location>
        <begin position="139"/>
        <end position="149"/>
    </location>
</feature>
<feature type="coiled-coil region" evidence="5">
    <location>
        <begin position="252"/>
        <end position="322"/>
    </location>
</feature>
<evidence type="ECO:0000313" key="9">
    <source>
        <dbReference type="Proteomes" id="UP000829720"/>
    </source>
</evidence>
<feature type="region of interest" description="Disordered" evidence="6">
    <location>
        <begin position="697"/>
        <end position="770"/>
    </location>
</feature>
<gene>
    <name evidence="8" type="ORF">AGOR_G00151980</name>
</gene>
<sequence>MDCEHASGVTQQLLLQSPNQPVPQPHQQKNVHRAATPPKPKKSVFEASLAKIKASSSAPNLSGKSGSTHFGGRLSSCTQGSGRDVKPEKRKQPGKTMPTVAGAQKRRSKSSGQGKLPEPGSASHDQAKDSNFTPDKPSPSDSSSEISDCTSEENKLSATSSDTECRSRCEADEGEGSEELGSLVPDRDVKGHQRTQTPVDRDLTPVPLGQERGEESLSPSDERSFVSTDSRLNFRASFTFSDLQEEFMNSMHDEFIREMEELRSENEYLKDELEELQAEMLEMRDEYLQEDVLQLQALRQQLEQANKSCRILQYRLRKAERRSLRMAQTGGAEGELIRTLEQDLTVAKDVSVRLHRELEAVERRRAGLEQENAELRERLQELEVSRQVLQAEMDKSRELGGAGAQNSLKRRGSRSSCKPEKKLSPQEDSAELRCQLHFAKEESALMCRKLAKMARENEAMAEELSRFRSLYGGTAEGPASEHTHAHAREAEVRVHLRLVEEEATLLSRRIAELEVENRGLRAEMEEMRYPELPEGAPLPEGEAGKGAELLQKTMAAAGELTGSCVGVGVGLDLCVANGVTPQGDASPLGGEGHALLSHLDLGAESHKRGVALSLGPGHYPALLNIRDQARLLSSAIHLLTTSVHAHRPAPVCQMTPPITQDQGVVVKNTLSHSLMELQAQLLAFVRRVEALEVSCGEEAPPTLPNAHPTHLTTDAQETENSSQPKPNNRDQSEQQAKGQAEETDGRGCNGMVSQGAEETDTEEDEGGCWGGQLWQDVPLQTLLQHKMRSQDAQLQPVQLRQSLLLLSLQLRSFLKHWHHGNGLELEEGGRDFLEGSCVKRLCLLMEEGGLDPPPAGEDPLPPETHKHHSLQGTPMEFGGVCSTLSELKGVLQELTAEMLEERQASRDLAQKFARAKTAWDAERSELLRQITQSLCEEVPEKDKERNTGRETQANGADLESSELQGPPRVLPRAQGPRRYQERGDPYGTWGGPTRTGSLAGLSAGCGAEVQRSHTAPERTGLRIYFSPPVARRGNRGGEGQAGTRALTVTHGNKAHSLAPGKVAHSNAHCGWPQVLPLMEDGGVMVATNLSDDMKEMTRERGRADAACQTVALATNTVGVTSIALQTEEEGLEEEKHVRLCGLPRRQISASLERVVPRPSRPLKLGSPKLQRQISTPSSLPFSSTSSSSSSSTLSSSSLSSTSSSTSSFSSCRLEGPVGGASPWRVRGQNGSAWTRSMVPRAGPPVSRRSSGLFGVVDRGVARGMEPARSDGGGSAGAPHKHASGVGGGKPAAAGGVHRYGIVQEFLRSVCGRGQGPIGGAGAGGRGRTGGGVQAGKPERPIPRPSATAGSDSITTGSETVPRIVNKRLQRGEEPARVGGVKSRGNKSVEDAACECTSRSLTSCFARPSRSSSRHAPGQCRLRPRDPCQTTERKGQLASE</sequence>
<comment type="subcellular location">
    <subcellularLocation>
        <location evidence="1">Membrane</location>
    </subcellularLocation>
</comment>
<feature type="region of interest" description="Disordered" evidence="6">
    <location>
        <begin position="849"/>
        <end position="869"/>
    </location>
</feature>
<evidence type="ECO:0000256" key="3">
    <source>
        <dbReference type="ARBA" id="ARBA00023054"/>
    </source>
</evidence>
<feature type="compositionally biased region" description="Polar residues" evidence="6">
    <location>
        <begin position="8"/>
        <end position="19"/>
    </location>
</feature>
<feature type="compositionally biased region" description="Gly residues" evidence="6">
    <location>
        <begin position="1317"/>
        <end position="1333"/>
    </location>
</feature>
<dbReference type="PANTHER" id="PTHR15742">
    <property type="entry name" value="GIRDIN"/>
    <property type="match status" value="1"/>
</dbReference>
<keyword evidence="3 5" id="KW-0175">Coiled coil</keyword>
<proteinExistence type="predicted"/>
<keyword evidence="9" id="KW-1185">Reference proteome</keyword>
<feature type="compositionally biased region" description="Basic and acidic residues" evidence="6">
    <location>
        <begin position="1422"/>
        <end position="1439"/>
    </location>
</feature>
<feature type="region of interest" description="Disordered" evidence="6">
    <location>
        <begin position="393"/>
        <end position="430"/>
    </location>
</feature>
<accession>A0A8T3D3T3</accession>
<dbReference type="PANTHER" id="PTHR15742:SF1">
    <property type="entry name" value="PROTEIN SOGA1"/>
    <property type="match status" value="1"/>
</dbReference>
<feature type="region of interest" description="Disordered" evidence="6">
    <location>
        <begin position="937"/>
        <end position="997"/>
    </location>
</feature>
<evidence type="ECO:0000256" key="1">
    <source>
        <dbReference type="ARBA" id="ARBA00004370"/>
    </source>
</evidence>
<feature type="coiled-coil region" evidence="5">
    <location>
        <begin position="496"/>
        <end position="523"/>
    </location>
</feature>
<feature type="compositionally biased region" description="Low complexity" evidence="6">
    <location>
        <begin position="1174"/>
        <end position="1210"/>
    </location>
</feature>
<feature type="compositionally biased region" description="Basic and acidic residues" evidence="6">
    <location>
        <begin position="938"/>
        <end position="948"/>
    </location>
</feature>
<evidence type="ECO:0000259" key="7">
    <source>
        <dbReference type="Pfam" id="PF11365"/>
    </source>
</evidence>
<feature type="compositionally biased region" description="Polar residues" evidence="6">
    <location>
        <begin position="59"/>
        <end position="68"/>
    </location>
</feature>
<feature type="compositionally biased region" description="Polar residues" evidence="6">
    <location>
        <begin position="710"/>
        <end position="726"/>
    </location>
</feature>
<dbReference type="OrthoDB" id="10036174at2759"/>
<feature type="compositionally biased region" description="Low complexity" evidence="6">
    <location>
        <begin position="47"/>
        <end position="58"/>
    </location>
</feature>
<dbReference type="GO" id="GO:0016020">
    <property type="term" value="C:membrane"/>
    <property type="evidence" value="ECO:0007669"/>
    <property type="project" value="UniProtKB-SubCell"/>
</dbReference>
<comment type="caution">
    <text evidence="8">The sequence shown here is derived from an EMBL/GenBank/DDBJ whole genome shotgun (WGS) entry which is preliminary data.</text>
</comment>
<feature type="domain" description="SOGA coiled-coil" evidence="7">
    <location>
        <begin position="428"/>
        <end position="520"/>
    </location>
</feature>
<dbReference type="Pfam" id="PF11365">
    <property type="entry name" value="SOGA"/>
    <property type="match status" value="1"/>
</dbReference>
<name>A0A8T3D3T3_9TELE</name>
<dbReference type="Proteomes" id="UP000829720">
    <property type="component" value="Unassembled WGS sequence"/>
</dbReference>
<dbReference type="EMBL" id="JAERUA010000014">
    <property type="protein sequence ID" value="KAI1890267.1"/>
    <property type="molecule type" value="Genomic_DNA"/>
</dbReference>
<feature type="region of interest" description="Disordered" evidence="6">
    <location>
        <begin position="1"/>
        <end position="224"/>
    </location>
</feature>
<feature type="region of interest" description="Disordered" evidence="6">
    <location>
        <begin position="1263"/>
        <end position="1289"/>
    </location>
</feature>
<feature type="region of interest" description="Disordered" evidence="6">
    <location>
        <begin position="1404"/>
        <end position="1439"/>
    </location>
</feature>
<evidence type="ECO:0000256" key="5">
    <source>
        <dbReference type="SAM" id="Coils"/>
    </source>
</evidence>
<organism evidence="8 9">
    <name type="scientific">Albula goreensis</name>
    <dbReference type="NCBI Taxonomy" id="1534307"/>
    <lineage>
        <taxon>Eukaryota</taxon>
        <taxon>Metazoa</taxon>
        <taxon>Chordata</taxon>
        <taxon>Craniata</taxon>
        <taxon>Vertebrata</taxon>
        <taxon>Euteleostomi</taxon>
        <taxon>Actinopterygii</taxon>
        <taxon>Neopterygii</taxon>
        <taxon>Teleostei</taxon>
        <taxon>Albuliformes</taxon>
        <taxon>Albulidae</taxon>
        <taxon>Albula</taxon>
    </lineage>
</organism>
<evidence type="ECO:0000256" key="2">
    <source>
        <dbReference type="ARBA" id="ARBA00022553"/>
    </source>
</evidence>
<dbReference type="GO" id="GO:0010506">
    <property type="term" value="P:regulation of autophagy"/>
    <property type="evidence" value="ECO:0007669"/>
    <property type="project" value="InterPro"/>
</dbReference>
<feature type="compositionally biased region" description="Pro residues" evidence="6">
    <location>
        <begin position="851"/>
        <end position="862"/>
    </location>
</feature>
<evidence type="ECO:0000256" key="6">
    <source>
        <dbReference type="SAM" id="MobiDB-lite"/>
    </source>
</evidence>
<keyword evidence="2" id="KW-0597">Phosphoprotein</keyword>
<dbReference type="InterPro" id="IPR049885">
    <property type="entry name" value="MTCL1-3"/>
</dbReference>
<feature type="region of interest" description="Disordered" evidence="6">
    <location>
        <begin position="1317"/>
        <end position="1388"/>
    </location>
</feature>
<feature type="compositionally biased region" description="Polar residues" evidence="6">
    <location>
        <begin position="1347"/>
        <end position="1358"/>
    </location>
</feature>
<protein>
    <recommendedName>
        <fullName evidence="7">SOGA coiled-coil domain-containing protein</fullName>
    </recommendedName>
</protein>
<dbReference type="InterPro" id="IPR027881">
    <property type="entry name" value="SOGA_CC"/>
</dbReference>
<feature type="region of interest" description="Disordered" evidence="6">
    <location>
        <begin position="1151"/>
        <end position="1227"/>
    </location>
</feature>
<reference evidence="8" key="1">
    <citation type="submission" date="2021-01" db="EMBL/GenBank/DDBJ databases">
        <authorList>
            <person name="Zahm M."/>
            <person name="Roques C."/>
            <person name="Cabau C."/>
            <person name="Klopp C."/>
            <person name="Donnadieu C."/>
            <person name="Jouanno E."/>
            <person name="Lampietro C."/>
            <person name="Louis A."/>
            <person name="Herpin A."/>
            <person name="Echchiki A."/>
            <person name="Berthelot C."/>
            <person name="Parey E."/>
            <person name="Roest-Crollius H."/>
            <person name="Braasch I."/>
            <person name="Postlethwait J."/>
            <person name="Bobe J."/>
            <person name="Montfort J."/>
            <person name="Bouchez O."/>
            <person name="Begum T."/>
            <person name="Mejri S."/>
            <person name="Adams A."/>
            <person name="Chen W.-J."/>
            <person name="Guiguen Y."/>
        </authorList>
    </citation>
    <scope>NUCLEOTIDE SEQUENCE</scope>
    <source>
        <tissue evidence="8">Blood</tissue>
    </source>
</reference>
<feature type="compositionally biased region" description="Basic and acidic residues" evidence="6">
    <location>
        <begin position="211"/>
        <end position="224"/>
    </location>
</feature>
<evidence type="ECO:0000256" key="4">
    <source>
        <dbReference type="ARBA" id="ARBA00023136"/>
    </source>
</evidence>
<evidence type="ECO:0000313" key="8">
    <source>
        <dbReference type="EMBL" id="KAI1890267.1"/>
    </source>
</evidence>
<dbReference type="GO" id="GO:0005615">
    <property type="term" value="C:extracellular space"/>
    <property type="evidence" value="ECO:0007669"/>
    <property type="project" value="InterPro"/>
</dbReference>
<keyword evidence="4" id="KW-0472">Membrane</keyword>
<feature type="compositionally biased region" description="Acidic residues" evidence="6">
    <location>
        <begin position="757"/>
        <end position="766"/>
    </location>
</feature>
<feature type="coiled-coil region" evidence="5">
    <location>
        <begin position="884"/>
        <end position="911"/>
    </location>
</feature>